<protein>
    <submittedName>
        <fullName evidence="1">Uncharacterized protein</fullName>
    </submittedName>
</protein>
<keyword evidence="2" id="KW-1185">Reference proteome</keyword>
<comment type="caution">
    <text evidence="1">The sequence shown here is derived from an EMBL/GenBank/DDBJ whole genome shotgun (WGS) entry which is preliminary data.</text>
</comment>
<accession>A0A1V4HT94</accession>
<reference evidence="2" key="1">
    <citation type="submission" date="2016-07" db="EMBL/GenBank/DDBJ databases">
        <authorList>
            <person name="Florea S."/>
            <person name="Webb J.S."/>
            <person name="Jaromczyk J."/>
            <person name="Schardl C.L."/>
        </authorList>
    </citation>
    <scope>NUCLEOTIDE SEQUENCE [LARGE SCALE GENOMIC DNA]</scope>
    <source>
        <strain evidence="2">CY1</strain>
    </source>
</reference>
<evidence type="ECO:0000313" key="2">
    <source>
        <dbReference type="Proteomes" id="UP000190626"/>
    </source>
</evidence>
<sequence>MRIAYLHKTKNTPEELILINQDDREISPDHTLASINDLNDYSSVGVSFNDLIIKVKEGFCKWYYYEFTDSCGEEDFNCGYELINTYSISEPA</sequence>
<evidence type="ECO:0000313" key="1">
    <source>
        <dbReference type="EMBL" id="OPH61795.1"/>
    </source>
</evidence>
<gene>
    <name evidence="1" type="ORF">BC351_00715</name>
</gene>
<proteinExistence type="predicted"/>
<dbReference type="EMBL" id="MBTG01000001">
    <property type="protein sequence ID" value="OPH61795.1"/>
    <property type="molecule type" value="Genomic_DNA"/>
</dbReference>
<dbReference type="STRING" id="1469647.BC351_00715"/>
<name>A0A1V4HT94_9BACL</name>
<organism evidence="1 2">
    <name type="scientific">Paenibacillus ferrarius</name>
    <dbReference type="NCBI Taxonomy" id="1469647"/>
    <lineage>
        <taxon>Bacteria</taxon>
        <taxon>Bacillati</taxon>
        <taxon>Bacillota</taxon>
        <taxon>Bacilli</taxon>
        <taxon>Bacillales</taxon>
        <taxon>Paenibacillaceae</taxon>
        <taxon>Paenibacillus</taxon>
    </lineage>
</organism>
<dbReference type="RefSeq" id="WP_079408794.1">
    <property type="nucleotide sequence ID" value="NZ_MBTG01000001.1"/>
</dbReference>
<dbReference type="AlphaFoldDB" id="A0A1V4HT94"/>
<dbReference type="Proteomes" id="UP000190626">
    <property type="component" value="Unassembled WGS sequence"/>
</dbReference>